<evidence type="ECO:0000313" key="2">
    <source>
        <dbReference type="EMBL" id="KAG6381941.1"/>
    </source>
</evidence>
<dbReference type="Proteomes" id="UP000683000">
    <property type="component" value="Unassembled WGS sequence"/>
</dbReference>
<reference evidence="2" key="1">
    <citation type="submission" date="2021-03" db="EMBL/GenBank/DDBJ databases">
        <title>Evolutionary innovations through gain and loss of genes in the ectomycorrhizal Boletales.</title>
        <authorList>
            <person name="Wu G."/>
            <person name="Miyauchi S."/>
            <person name="Morin E."/>
            <person name="Yang Z.-L."/>
            <person name="Xu J."/>
            <person name="Martin F.M."/>
        </authorList>
    </citation>
    <scope>NUCLEOTIDE SEQUENCE</scope>
    <source>
        <strain evidence="2">BR01</strain>
    </source>
</reference>
<comment type="caution">
    <text evidence="2">The sequence shown here is derived from an EMBL/GenBank/DDBJ whole genome shotgun (WGS) entry which is preliminary data.</text>
</comment>
<dbReference type="AlphaFoldDB" id="A0A8I2Z0U9"/>
<accession>A0A8I2Z0U9</accession>
<organism evidence="2 3">
    <name type="scientific">Boletus reticuloceps</name>
    <dbReference type="NCBI Taxonomy" id="495285"/>
    <lineage>
        <taxon>Eukaryota</taxon>
        <taxon>Fungi</taxon>
        <taxon>Dikarya</taxon>
        <taxon>Basidiomycota</taxon>
        <taxon>Agaricomycotina</taxon>
        <taxon>Agaricomycetes</taxon>
        <taxon>Agaricomycetidae</taxon>
        <taxon>Boletales</taxon>
        <taxon>Boletineae</taxon>
        <taxon>Boletaceae</taxon>
        <taxon>Boletoideae</taxon>
        <taxon>Boletus</taxon>
    </lineage>
</organism>
<keyword evidence="3" id="KW-1185">Reference proteome</keyword>
<dbReference type="InterPro" id="IPR048746">
    <property type="entry name" value="CCL2-like_lectin"/>
</dbReference>
<sequence length="139" mass="14696">MAYNGPNPGNYYIINSVLSPTGDQLATNYIGNNVPLVVSTALQFMTQRWKVTGEPNAPQAIAPLVDLHREAGPAGNFAEALLAAGFTWGMTPSGDGYTIADPNSANVWAINIAAEGQQVVLVPQGVGKTQLQVWKFVPA</sequence>
<dbReference type="EMBL" id="JAGFBS010000001">
    <property type="protein sequence ID" value="KAG6381941.1"/>
    <property type="molecule type" value="Genomic_DNA"/>
</dbReference>
<feature type="domain" description="CCL2-like lectin" evidence="1">
    <location>
        <begin position="9"/>
        <end position="121"/>
    </location>
</feature>
<dbReference type="Gene3D" id="2.80.10.50">
    <property type="match status" value="1"/>
</dbReference>
<dbReference type="Pfam" id="PF21595">
    <property type="entry name" value="CCL2-like"/>
    <property type="match status" value="1"/>
</dbReference>
<dbReference type="OrthoDB" id="5271368at2759"/>
<gene>
    <name evidence="2" type="ORF">JVT61DRAFT_565</name>
</gene>
<name>A0A8I2Z0U9_9AGAM</name>
<proteinExistence type="predicted"/>
<evidence type="ECO:0000259" key="1">
    <source>
        <dbReference type="Pfam" id="PF21595"/>
    </source>
</evidence>
<protein>
    <recommendedName>
        <fullName evidence="1">CCL2-like lectin domain-containing protein</fullName>
    </recommendedName>
</protein>
<evidence type="ECO:0000313" key="3">
    <source>
        <dbReference type="Proteomes" id="UP000683000"/>
    </source>
</evidence>